<evidence type="ECO:0000256" key="2">
    <source>
        <dbReference type="ARBA" id="ARBA00022670"/>
    </source>
</evidence>
<keyword evidence="4 8" id="KW-0378">Hydrolase</keyword>
<keyword evidence="10" id="KW-1185">Reference proteome</keyword>
<dbReference type="Pfam" id="PF02586">
    <property type="entry name" value="SRAP"/>
    <property type="match status" value="1"/>
</dbReference>
<organism evidence="9 10">
    <name type="scientific">Carboxylicivirga mesophila</name>
    <dbReference type="NCBI Taxonomy" id="1166478"/>
    <lineage>
        <taxon>Bacteria</taxon>
        <taxon>Pseudomonadati</taxon>
        <taxon>Bacteroidota</taxon>
        <taxon>Bacteroidia</taxon>
        <taxon>Marinilabiliales</taxon>
        <taxon>Marinilabiliaceae</taxon>
        <taxon>Carboxylicivirga</taxon>
    </lineage>
</organism>
<gene>
    <name evidence="9" type="ORF">KEM09_06955</name>
</gene>
<dbReference type="EMBL" id="JAGUCN010000006">
    <property type="protein sequence ID" value="MBS2211132.1"/>
    <property type="molecule type" value="Genomic_DNA"/>
</dbReference>
<keyword evidence="3" id="KW-0227">DNA damage</keyword>
<keyword evidence="7" id="KW-0456">Lyase</keyword>
<sequence length="264" mass="30752">MVVLIKVADITTLATQQIYGRGCCNRKHVNMCYTAKYLIEKALKRARHYGIAEDIRRYEEELKDFKDLEKASGFSHPKIIIYTNKEPYHPILSQWGLIPHWIRNTAQAHNIWNKTLNARGESIFEKPSFKAAAHSWRCLIPVAGFYEYHHRDNTTIPYYIARQDNEPMQLAGLWSQWINPDNGQSHHTCTIVTTQANELMTQIHNNPKVKEPRMPLILADGKEDDWLQLKDKNALASLLIPFPEERLQAMPYQEEKSSDNPELW</sequence>
<evidence type="ECO:0000313" key="10">
    <source>
        <dbReference type="Proteomes" id="UP000721861"/>
    </source>
</evidence>
<evidence type="ECO:0000313" key="9">
    <source>
        <dbReference type="EMBL" id="MBS2211132.1"/>
    </source>
</evidence>
<dbReference type="PANTHER" id="PTHR13604:SF0">
    <property type="entry name" value="ABASIC SITE PROCESSING PROTEIN HMCES"/>
    <property type="match status" value="1"/>
</dbReference>
<accession>A0ABS5K8D7</accession>
<evidence type="ECO:0000256" key="4">
    <source>
        <dbReference type="ARBA" id="ARBA00022801"/>
    </source>
</evidence>
<dbReference type="Proteomes" id="UP000721861">
    <property type="component" value="Unassembled WGS sequence"/>
</dbReference>
<name>A0ABS5K8D7_9BACT</name>
<keyword evidence="6" id="KW-0238">DNA-binding</keyword>
<keyword evidence="2 8" id="KW-0645">Protease</keyword>
<evidence type="ECO:0000256" key="8">
    <source>
        <dbReference type="RuleBase" id="RU364100"/>
    </source>
</evidence>
<keyword evidence="5" id="KW-0190">Covalent protein-DNA linkage</keyword>
<dbReference type="PANTHER" id="PTHR13604">
    <property type="entry name" value="DC12-RELATED"/>
    <property type="match status" value="1"/>
</dbReference>
<dbReference type="SUPFAM" id="SSF143081">
    <property type="entry name" value="BB1717-like"/>
    <property type="match status" value="1"/>
</dbReference>
<dbReference type="Gene3D" id="3.90.1680.10">
    <property type="entry name" value="SOS response associated peptidase-like"/>
    <property type="match status" value="1"/>
</dbReference>
<evidence type="ECO:0000256" key="3">
    <source>
        <dbReference type="ARBA" id="ARBA00022763"/>
    </source>
</evidence>
<dbReference type="InterPro" id="IPR003738">
    <property type="entry name" value="SRAP"/>
</dbReference>
<dbReference type="EC" id="3.4.-.-" evidence="8"/>
<evidence type="ECO:0000256" key="7">
    <source>
        <dbReference type="ARBA" id="ARBA00023239"/>
    </source>
</evidence>
<proteinExistence type="inferred from homology"/>
<evidence type="ECO:0000256" key="6">
    <source>
        <dbReference type="ARBA" id="ARBA00023125"/>
    </source>
</evidence>
<dbReference type="RefSeq" id="WP_212227108.1">
    <property type="nucleotide sequence ID" value="NZ_JAGUCN010000006.1"/>
</dbReference>
<protein>
    <recommendedName>
        <fullName evidence="8">Abasic site processing protein</fullName>
        <ecNumber evidence="8">3.4.-.-</ecNumber>
    </recommendedName>
</protein>
<comment type="similarity">
    <text evidence="1 8">Belongs to the SOS response-associated peptidase family.</text>
</comment>
<evidence type="ECO:0000256" key="1">
    <source>
        <dbReference type="ARBA" id="ARBA00008136"/>
    </source>
</evidence>
<comment type="caution">
    <text evidence="9">The sequence shown here is derived from an EMBL/GenBank/DDBJ whole genome shotgun (WGS) entry which is preliminary data.</text>
</comment>
<evidence type="ECO:0000256" key="5">
    <source>
        <dbReference type="ARBA" id="ARBA00023124"/>
    </source>
</evidence>
<dbReference type="InterPro" id="IPR036590">
    <property type="entry name" value="SRAP-like"/>
</dbReference>
<reference evidence="9 10" key="1">
    <citation type="journal article" date="2014" name="Int. J. Syst. Evol. Microbiol.">
        <title>Carboxylicivirga gen. nov. in the family Marinilabiliaceae with two novel species, Carboxylicivirga mesophila sp. nov. and Carboxylicivirga taeanensis sp. nov., and reclassification of Cytophaga fermentans as Saccharicrinis fermentans gen. nov., comb. nov.</title>
        <authorList>
            <person name="Yang S.H."/>
            <person name="Seo H.S."/>
            <person name="Woo J.H."/>
            <person name="Oh H.M."/>
            <person name="Jang H."/>
            <person name="Lee J.H."/>
            <person name="Kim S.J."/>
            <person name="Kwon K.K."/>
        </authorList>
    </citation>
    <scope>NUCLEOTIDE SEQUENCE [LARGE SCALE GENOMIC DNA]</scope>
    <source>
        <strain evidence="9 10">JCM 18290</strain>
    </source>
</reference>